<organism evidence="5 6">
    <name type="scientific">Dyadobacter psychrotolerans</name>
    <dbReference type="NCBI Taxonomy" id="2541721"/>
    <lineage>
        <taxon>Bacteria</taxon>
        <taxon>Pseudomonadati</taxon>
        <taxon>Bacteroidota</taxon>
        <taxon>Cytophagia</taxon>
        <taxon>Cytophagales</taxon>
        <taxon>Spirosomataceae</taxon>
        <taxon>Dyadobacter</taxon>
    </lineage>
</organism>
<sequence>MSSTNLYPNQFVPHFTNGKLGSKPVVRSGSPFEIQYLQSAATIETGQHEKLCCFQVIWIKKGSGRFMLDMETYQINDNILYFISPGQLHKVEANGMIEGYRINFSPEFLKMSGGMSGLPFATGVKDQKGTAPIIRVGQDIQMEIEVVVKTMMQECANDYPLKSEILMGLLKIFIAYFSRRFEIKEQIETQKSDAELFNRFMLSLDNNFVSKKNVADYADEFSVTPNYFSEIIKKVSGSTASHHIQQKIVLEAKRALLCSETTMKEIAFQLGFNDAAHFSKFYKNVTGKNFTEYKRAFGDQQSAVGISGSVSR</sequence>
<proteinExistence type="predicted"/>
<dbReference type="PANTHER" id="PTHR43280:SF32">
    <property type="entry name" value="TRANSCRIPTIONAL REGULATORY PROTEIN"/>
    <property type="match status" value="1"/>
</dbReference>
<evidence type="ECO:0000313" key="6">
    <source>
        <dbReference type="Proteomes" id="UP000294850"/>
    </source>
</evidence>
<keyword evidence="2" id="KW-0238">DNA-binding</keyword>
<gene>
    <name evidence="5" type="ORF">E0F88_27255</name>
</gene>
<dbReference type="InterPro" id="IPR037923">
    <property type="entry name" value="HTH-like"/>
</dbReference>
<keyword evidence="6" id="KW-1185">Reference proteome</keyword>
<feature type="domain" description="HTH araC/xylS-type" evidence="4">
    <location>
        <begin position="198"/>
        <end position="296"/>
    </location>
</feature>
<accession>A0A4R5DG43</accession>
<evidence type="ECO:0000256" key="3">
    <source>
        <dbReference type="ARBA" id="ARBA00023163"/>
    </source>
</evidence>
<evidence type="ECO:0000313" key="5">
    <source>
        <dbReference type="EMBL" id="TDE10774.1"/>
    </source>
</evidence>
<dbReference type="SMART" id="SM00342">
    <property type="entry name" value="HTH_ARAC"/>
    <property type="match status" value="1"/>
</dbReference>
<protein>
    <submittedName>
        <fullName evidence="5">AraC family transcriptional regulator</fullName>
    </submittedName>
</protein>
<keyword evidence="1" id="KW-0805">Transcription regulation</keyword>
<dbReference type="EMBL" id="SMFL01000014">
    <property type="protein sequence ID" value="TDE10774.1"/>
    <property type="molecule type" value="Genomic_DNA"/>
</dbReference>
<dbReference type="GO" id="GO:0003700">
    <property type="term" value="F:DNA-binding transcription factor activity"/>
    <property type="evidence" value="ECO:0007669"/>
    <property type="project" value="InterPro"/>
</dbReference>
<dbReference type="AlphaFoldDB" id="A0A4R5DG43"/>
<evidence type="ECO:0000259" key="4">
    <source>
        <dbReference type="PROSITE" id="PS01124"/>
    </source>
</evidence>
<dbReference type="SUPFAM" id="SSF46689">
    <property type="entry name" value="Homeodomain-like"/>
    <property type="match status" value="1"/>
</dbReference>
<reference evidence="5 6" key="1">
    <citation type="submission" date="2019-03" db="EMBL/GenBank/DDBJ databases">
        <title>Dyadobacter AR-3-6 sp. nov., isolated from arctic soil.</title>
        <authorList>
            <person name="Chaudhary D.K."/>
        </authorList>
    </citation>
    <scope>NUCLEOTIDE SEQUENCE [LARGE SCALE GENOMIC DNA]</scope>
    <source>
        <strain evidence="5 6">AR-3-6</strain>
    </source>
</reference>
<comment type="caution">
    <text evidence="5">The sequence shown here is derived from an EMBL/GenBank/DDBJ whole genome shotgun (WGS) entry which is preliminary data.</text>
</comment>
<name>A0A4R5DG43_9BACT</name>
<evidence type="ECO:0000256" key="1">
    <source>
        <dbReference type="ARBA" id="ARBA00023015"/>
    </source>
</evidence>
<dbReference type="PROSITE" id="PS01124">
    <property type="entry name" value="HTH_ARAC_FAMILY_2"/>
    <property type="match status" value="1"/>
</dbReference>
<dbReference type="Pfam" id="PF02311">
    <property type="entry name" value="AraC_binding"/>
    <property type="match status" value="1"/>
</dbReference>
<dbReference type="Gene3D" id="1.10.10.60">
    <property type="entry name" value="Homeodomain-like"/>
    <property type="match status" value="1"/>
</dbReference>
<keyword evidence="3" id="KW-0804">Transcription</keyword>
<dbReference type="InterPro" id="IPR018060">
    <property type="entry name" value="HTH_AraC"/>
</dbReference>
<dbReference type="SUPFAM" id="SSF51215">
    <property type="entry name" value="Regulatory protein AraC"/>
    <property type="match status" value="1"/>
</dbReference>
<dbReference type="GO" id="GO:0043565">
    <property type="term" value="F:sequence-specific DNA binding"/>
    <property type="evidence" value="ECO:0007669"/>
    <property type="project" value="InterPro"/>
</dbReference>
<dbReference type="OrthoDB" id="9793451at2"/>
<dbReference type="RefSeq" id="WP_131961488.1">
    <property type="nucleotide sequence ID" value="NZ_SMFL01000014.1"/>
</dbReference>
<dbReference type="InterPro" id="IPR003313">
    <property type="entry name" value="AraC-bd"/>
</dbReference>
<dbReference type="Proteomes" id="UP000294850">
    <property type="component" value="Unassembled WGS sequence"/>
</dbReference>
<dbReference type="Pfam" id="PF12833">
    <property type="entry name" value="HTH_18"/>
    <property type="match status" value="1"/>
</dbReference>
<dbReference type="InterPro" id="IPR009057">
    <property type="entry name" value="Homeodomain-like_sf"/>
</dbReference>
<dbReference type="PANTHER" id="PTHR43280">
    <property type="entry name" value="ARAC-FAMILY TRANSCRIPTIONAL REGULATOR"/>
    <property type="match status" value="1"/>
</dbReference>
<evidence type="ECO:0000256" key="2">
    <source>
        <dbReference type="ARBA" id="ARBA00023125"/>
    </source>
</evidence>